<evidence type="ECO:0000313" key="3">
    <source>
        <dbReference type="Proteomes" id="UP000039046"/>
    </source>
</evidence>
<feature type="region of interest" description="Disordered" evidence="1">
    <location>
        <begin position="52"/>
        <end position="87"/>
    </location>
</feature>
<dbReference type="AlphaFoldDB" id="A0A0A1TGR4"/>
<feature type="compositionally biased region" description="Polar residues" evidence="1">
    <location>
        <begin position="52"/>
        <end position="61"/>
    </location>
</feature>
<protein>
    <submittedName>
        <fullName evidence="2">Uncharacterized protein</fullName>
    </submittedName>
</protein>
<dbReference type="Proteomes" id="UP000039046">
    <property type="component" value="Unassembled WGS sequence"/>
</dbReference>
<accession>A0A0A1TGR4</accession>
<reference evidence="2 3" key="1">
    <citation type="journal article" date="2015" name="Genome Announc.">
        <title>Draft Genome Sequence and Gene Annotation of the Entomopathogenic Fungus Verticillium hemipterigenum.</title>
        <authorList>
            <person name="Horn F."/>
            <person name="Habel A."/>
            <person name="Scharf D.H."/>
            <person name="Dworschak J."/>
            <person name="Brakhage A.A."/>
            <person name="Guthke R."/>
            <person name="Hertweck C."/>
            <person name="Linde J."/>
        </authorList>
    </citation>
    <scope>NUCLEOTIDE SEQUENCE [LARGE SCALE GENOMIC DNA]</scope>
</reference>
<evidence type="ECO:0000313" key="2">
    <source>
        <dbReference type="EMBL" id="CEJ88049.1"/>
    </source>
</evidence>
<sequence>MHVPGLTRPGAAELCSDVHQLTPEQNGRTLCLRCDLSSGRIMVSVSPQHGVSAASSQNKRQSPAAPTAAATFSSSASQGDGDSVDVSDKRGAVLDDVRRRMHVTTSRAINHIPGALLLAACLFPGTRRALRLGISALTMHSASLLASLLQHVPGWLVDYSK</sequence>
<gene>
    <name evidence="2" type="ORF">VHEMI04594</name>
</gene>
<dbReference type="EMBL" id="CDHN01000002">
    <property type="protein sequence ID" value="CEJ88049.1"/>
    <property type="molecule type" value="Genomic_DNA"/>
</dbReference>
<feature type="compositionally biased region" description="Low complexity" evidence="1">
    <location>
        <begin position="62"/>
        <end position="81"/>
    </location>
</feature>
<keyword evidence="3" id="KW-1185">Reference proteome</keyword>
<evidence type="ECO:0000256" key="1">
    <source>
        <dbReference type="SAM" id="MobiDB-lite"/>
    </source>
</evidence>
<proteinExistence type="predicted"/>
<dbReference type="HOGENOM" id="CLU_1644902_0_0_1"/>
<name>A0A0A1TGR4_9HYPO</name>
<organism evidence="2 3">
    <name type="scientific">[Torrubiella] hemipterigena</name>
    <dbReference type="NCBI Taxonomy" id="1531966"/>
    <lineage>
        <taxon>Eukaryota</taxon>
        <taxon>Fungi</taxon>
        <taxon>Dikarya</taxon>
        <taxon>Ascomycota</taxon>
        <taxon>Pezizomycotina</taxon>
        <taxon>Sordariomycetes</taxon>
        <taxon>Hypocreomycetidae</taxon>
        <taxon>Hypocreales</taxon>
        <taxon>Clavicipitaceae</taxon>
        <taxon>Clavicipitaceae incertae sedis</taxon>
        <taxon>'Torrubiella' clade</taxon>
    </lineage>
</organism>